<sequence length="439" mass="50902">MNTYYIKQVWFDILSNKVQSYSSQLWWQVLNKKQQNRVNRFTNTSYFRSRHYNPRDCMHTVTNRSRLSAASFIPISPTRLKKQVYLDPTLPGAIGINLSKYKKHVSRNISSLELLKRLANHNHSPDYFLGYDHESLDIELDLNSYNDYLQNLYLRSINPSAQQCETLHSALIRSGLGFNNRQQQQFSPSMLAQLERKDQSLFYTRKKIQAKSSPDLQKLLCQILQPINPSTPNISWNDIKDNYNSLDSSLQSLSLPVQQQQSTNNNVQDWFSDLLHEVALANINLNDENEFKDLDLDYISDSEHNVVPSSSSSPSTNRVNNFNDASDVHAENDPWHFRGTPIEYFKEDYEHDLTSILVQYKCPICGSTDEDASWTDCPFEPYPDYLKRINTRSSFTVPLHVKYLNSSNVLAERVSKNNPAKYNSFKEQLENGVPFDQLQ</sequence>
<gene>
    <name evidence="1" type="ORF">C1645_838957</name>
</gene>
<proteinExistence type="predicted"/>
<keyword evidence="2" id="KW-1185">Reference proteome</keyword>
<evidence type="ECO:0000313" key="1">
    <source>
        <dbReference type="EMBL" id="RIA80290.1"/>
    </source>
</evidence>
<name>A0A397S1F7_9GLOM</name>
<evidence type="ECO:0000313" key="2">
    <source>
        <dbReference type="Proteomes" id="UP000265703"/>
    </source>
</evidence>
<reference evidence="1 2" key="1">
    <citation type="submission" date="2018-06" db="EMBL/GenBank/DDBJ databases">
        <title>Comparative genomics reveals the genomic features of Rhizophagus irregularis, R. cerebriforme, R. diaphanum and Gigaspora rosea, and their symbiotic lifestyle signature.</title>
        <authorList>
            <person name="Morin E."/>
            <person name="San Clemente H."/>
            <person name="Chen E.C.H."/>
            <person name="De La Providencia I."/>
            <person name="Hainaut M."/>
            <person name="Kuo A."/>
            <person name="Kohler A."/>
            <person name="Murat C."/>
            <person name="Tang N."/>
            <person name="Roy S."/>
            <person name="Loubradou J."/>
            <person name="Henrissat B."/>
            <person name="Grigoriev I.V."/>
            <person name="Corradi N."/>
            <person name="Roux C."/>
            <person name="Martin F.M."/>
        </authorList>
    </citation>
    <scope>NUCLEOTIDE SEQUENCE [LARGE SCALE GENOMIC DNA]</scope>
    <source>
        <strain evidence="1 2">DAOM 227022</strain>
    </source>
</reference>
<accession>A0A397S1F7</accession>
<dbReference type="Proteomes" id="UP000265703">
    <property type="component" value="Unassembled WGS sequence"/>
</dbReference>
<organism evidence="1 2">
    <name type="scientific">Glomus cerebriforme</name>
    <dbReference type="NCBI Taxonomy" id="658196"/>
    <lineage>
        <taxon>Eukaryota</taxon>
        <taxon>Fungi</taxon>
        <taxon>Fungi incertae sedis</taxon>
        <taxon>Mucoromycota</taxon>
        <taxon>Glomeromycotina</taxon>
        <taxon>Glomeromycetes</taxon>
        <taxon>Glomerales</taxon>
        <taxon>Glomeraceae</taxon>
        <taxon>Glomus</taxon>
    </lineage>
</organism>
<protein>
    <submittedName>
        <fullName evidence="1">Uncharacterized protein</fullName>
    </submittedName>
</protein>
<comment type="caution">
    <text evidence="1">The sequence shown here is derived from an EMBL/GenBank/DDBJ whole genome shotgun (WGS) entry which is preliminary data.</text>
</comment>
<dbReference type="EMBL" id="QKYT01001000">
    <property type="protein sequence ID" value="RIA80290.1"/>
    <property type="molecule type" value="Genomic_DNA"/>
</dbReference>
<dbReference type="AlphaFoldDB" id="A0A397S1F7"/>